<dbReference type="EMBL" id="BMVU01000082">
    <property type="protein sequence ID" value="GGY11972.1"/>
    <property type="molecule type" value="Genomic_DNA"/>
</dbReference>
<name>A0A918P0R0_9ACTN</name>
<feature type="transmembrane region" description="Helical" evidence="2">
    <location>
        <begin position="53"/>
        <end position="78"/>
    </location>
</feature>
<keyword evidence="2" id="KW-1133">Transmembrane helix</keyword>
<comment type="caution">
    <text evidence="3">The sequence shown here is derived from an EMBL/GenBank/DDBJ whole genome shotgun (WGS) entry which is preliminary data.</text>
</comment>
<reference evidence="3" key="1">
    <citation type="journal article" date="2014" name="Int. J. Syst. Evol. Microbiol.">
        <title>Complete genome sequence of Corynebacterium casei LMG S-19264T (=DSM 44701T), isolated from a smear-ripened cheese.</title>
        <authorList>
            <consortium name="US DOE Joint Genome Institute (JGI-PGF)"/>
            <person name="Walter F."/>
            <person name="Albersmeier A."/>
            <person name="Kalinowski J."/>
            <person name="Ruckert C."/>
        </authorList>
    </citation>
    <scope>NUCLEOTIDE SEQUENCE</scope>
    <source>
        <strain evidence="3">JCM 4790</strain>
    </source>
</reference>
<keyword evidence="4" id="KW-1185">Reference proteome</keyword>
<dbReference type="AlphaFoldDB" id="A0A918P0R0"/>
<evidence type="ECO:0000313" key="4">
    <source>
        <dbReference type="Proteomes" id="UP000619244"/>
    </source>
</evidence>
<evidence type="ECO:0000256" key="1">
    <source>
        <dbReference type="SAM" id="MobiDB-lite"/>
    </source>
</evidence>
<keyword evidence="2" id="KW-0472">Membrane</keyword>
<reference evidence="3" key="2">
    <citation type="submission" date="2020-09" db="EMBL/GenBank/DDBJ databases">
        <authorList>
            <person name="Sun Q."/>
            <person name="Ohkuma M."/>
        </authorList>
    </citation>
    <scope>NUCLEOTIDE SEQUENCE</scope>
    <source>
        <strain evidence="3">JCM 4790</strain>
    </source>
</reference>
<proteinExistence type="predicted"/>
<sequence>MLYGEEEPGETTEMPEGADAPTSPSDDVREEPQTSTTTSVPSPRTSLRDRTNWTTLVVLPLLGAIAFWAVQSLWGWAWDKVSGPPGLTAYTSGPTSCTPATLPLVLQAKTDQAIVVTGVEVTILPDTAPAQDEGKPSSGNCTGTVHEPVFDADLAQTPVPVVPVEKNPEPDRTDFPFTVAADSPKQLTLQLQPGKPDARFFLKVEWVADGEYGSVILDNDDDSRTNDGPGYRGAG</sequence>
<keyword evidence="2" id="KW-0812">Transmembrane</keyword>
<feature type="compositionally biased region" description="Low complexity" evidence="1">
    <location>
        <begin position="33"/>
        <end position="45"/>
    </location>
</feature>
<evidence type="ECO:0000256" key="2">
    <source>
        <dbReference type="SAM" id="Phobius"/>
    </source>
</evidence>
<accession>A0A918P0R0</accession>
<gene>
    <name evidence="3" type="ORF">GCM10010358_75440</name>
</gene>
<feature type="compositionally biased region" description="Acidic residues" evidence="1">
    <location>
        <begin position="1"/>
        <end position="10"/>
    </location>
</feature>
<feature type="region of interest" description="Disordered" evidence="1">
    <location>
        <begin position="1"/>
        <end position="47"/>
    </location>
</feature>
<protein>
    <submittedName>
        <fullName evidence="3">Uncharacterized protein</fullName>
    </submittedName>
</protein>
<evidence type="ECO:0000313" key="3">
    <source>
        <dbReference type="EMBL" id="GGY11972.1"/>
    </source>
</evidence>
<feature type="region of interest" description="Disordered" evidence="1">
    <location>
        <begin position="215"/>
        <end position="235"/>
    </location>
</feature>
<organism evidence="3 4">
    <name type="scientific">Streptomyces minutiscleroticus</name>
    <dbReference type="NCBI Taxonomy" id="68238"/>
    <lineage>
        <taxon>Bacteria</taxon>
        <taxon>Bacillati</taxon>
        <taxon>Actinomycetota</taxon>
        <taxon>Actinomycetes</taxon>
        <taxon>Kitasatosporales</taxon>
        <taxon>Streptomycetaceae</taxon>
        <taxon>Streptomyces</taxon>
    </lineage>
</organism>
<dbReference type="Proteomes" id="UP000619244">
    <property type="component" value="Unassembled WGS sequence"/>
</dbReference>